<keyword evidence="1" id="KW-0812">Transmembrane</keyword>
<feature type="transmembrane region" description="Helical" evidence="1">
    <location>
        <begin position="98"/>
        <end position="118"/>
    </location>
</feature>
<dbReference type="InParanoid" id="A0A2K1J0F9"/>
<keyword evidence="1" id="KW-1133">Transmembrane helix</keyword>
<dbReference type="EnsemblPlants" id="Pp3c18_9100V3.1">
    <property type="protein sequence ID" value="Pp3c18_9100V3.1"/>
    <property type="gene ID" value="Pp3c18_9100"/>
</dbReference>
<evidence type="ECO:0000313" key="2">
    <source>
        <dbReference type="EMBL" id="PNR35014.1"/>
    </source>
</evidence>
<keyword evidence="1" id="KW-0472">Membrane</keyword>
<reference evidence="2 4" key="1">
    <citation type="journal article" date="2008" name="Science">
        <title>The Physcomitrella genome reveals evolutionary insights into the conquest of land by plants.</title>
        <authorList>
            <person name="Rensing S."/>
            <person name="Lang D."/>
            <person name="Zimmer A."/>
            <person name="Terry A."/>
            <person name="Salamov A."/>
            <person name="Shapiro H."/>
            <person name="Nishiyama T."/>
            <person name="Perroud P.-F."/>
            <person name="Lindquist E."/>
            <person name="Kamisugi Y."/>
            <person name="Tanahashi T."/>
            <person name="Sakakibara K."/>
            <person name="Fujita T."/>
            <person name="Oishi K."/>
            <person name="Shin-I T."/>
            <person name="Kuroki Y."/>
            <person name="Toyoda A."/>
            <person name="Suzuki Y."/>
            <person name="Hashimoto A."/>
            <person name="Yamaguchi K."/>
            <person name="Sugano A."/>
            <person name="Kohara Y."/>
            <person name="Fujiyama A."/>
            <person name="Anterola A."/>
            <person name="Aoki S."/>
            <person name="Ashton N."/>
            <person name="Barbazuk W.B."/>
            <person name="Barker E."/>
            <person name="Bennetzen J."/>
            <person name="Bezanilla M."/>
            <person name="Blankenship R."/>
            <person name="Cho S.H."/>
            <person name="Dutcher S."/>
            <person name="Estelle M."/>
            <person name="Fawcett J.A."/>
            <person name="Gundlach H."/>
            <person name="Hanada K."/>
            <person name="Heyl A."/>
            <person name="Hicks K.A."/>
            <person name="Hugh J."/>
            <person name="Lohr M."/>
            <person name="Mayer K."/>
            <person name="Melkozernov A."/>
            <person name="Murata T."/>
            <person name="Nelson D."/>
            <person name="Pils B."/>
            <person name="Prigge M."/>
            <person name="Reiss B."/>
            <person name="Renner T."/>
            <person name="Rombauts S."/>
            <person name="Rushton P."/>
            <person name="Sanderfoot A."/>
            <person name="Schween G."/>
            <person name="Shiu S.-H."/>
            <person name="Stueber K."/>
            <person name="Theodoulou F.L."/>
            <person name="Tu H."/>
            <person name="Van de Peer Y."/>
            <person name="Verrier P.J."/>
            <person name="Waters E."/>
            <person name="Wood A."/>
            <person name="Yang L."/>
            <person name="Cove D."/>
            <person name="Cuming A."/>
            <person name="Hasebe M."/>
            <person name="Lucas S."/>
            <person name="Mishler D.B."/>
            <person name="Reski R."/>
            <person name="Grigoriev I."/>
            <person name="Quatrano R.S."/>
            <person name="Boore J.L."/>
        </authorList>
    </citation>
    <scope>NUCLEOTIDE SEQUENCE [LARGE SCALE GENOMIC DNA]</scope>
    <source>
        <strain evidence="3 4">cv. Gransden 2004</strain>
    </source>
</reference>
<keyword evidence="4" id="KW-1185">Reference proteome</keyword>
<evidence type="ECO:0000313" key="3">
    <source>
        <dbReference type="EnsemblPlants" id="Pp3c18_9100V3.1"/>
    </source>
</evidence>
<dbReference type="AlphaFoldDB" id="A0A2K1J0F9"/>
<organism evidence="2">
    <name type="scientific">Physcomitrium patens</name>
    <name type="common">Spreading-leaved earth moss</name>
    <name type="synonym">Physcomitrella patens</name>
    <dbReference type="NCBI Taxonomy" id="3218"/>
    <lineage>
        <taxon>Eukaryota</taxon>
        <taxon>Viridiplantae</taxon>
        <taxon>Streptophyta</taxon>
        <taxon>Embryophyta</taxon>
        <taxon>Bryophyta</taxon>
        <taxon>Bryophytina</taxon>
        <taxon>Bryopsida</taxon>
        <taxon>Funariidae</taxon>
        <taxon>Funariales</taxon>
        <taxon>Funariaceae</taxon>
        <taxon>Physcomitrium</taxon>
    </lineage>
</organism>
<feature type="transmembrane region" description="Helical" evidence="1">
    <location>
        <begin position="73"/>
        <end position="91"/>
    </location>
</feature>
<dbReference type="EMBL" id="ABEU02000018">
    <property type="protein sequence ID" value="PNR35014.1"/>
    <property type="molecule type" value="Genomic_DNA"/>
</dbReference>
<reference evidence="2 4" key="2">
    <citation type="journal article" date="2018" name="Plant J.">
        <title>The Physcomitrella patens chromosome-scale assembly reveals moss genome structure and evolution.</title>
        <authorList>
            <person name="Lang D."/>
            <person name="Ullrich K.K."/>
            <person name="Murat F."/>
            <person name="Fuchs J."/>
            <person name="Jenkins J."/>
            <person name="Haas F.B."/>
            <person name="Piednoel M."/>
            <person name="Gundlach H."/>
            <person name="Van Bel M."/>
            <person name="Meyberg R."/>
            <person name="Vives C."/>
            <person name="Morata J."/>
            <person name="Symeonidi A."/>
            <person name="Hiss M."/>
            <person name="Muchero W."/>
            <person name="Kamisugi Y."/>
            <person name="Saleh O."/>
            <person name="Blanc G."/>
            <person name="Decker E.L."/>
            <person name="van Gessel N."/>
            <person name="Grimwood J."/>
            <person name="Hayes R.D."/>
            <person name="Graham S.W."/>
            <person name="Gunter L.E."/>
            <person name="McDaniel S.F."/>
            <person name="Hoernstein S.N.W."/>
            <person name="Larsson A."/>
            <person name="Li F.W."/>
            <person name="Perroud P.F."/>
            <person name="Phillips J."/>
            <person name="Ranjan P."/>
            <person name="Rokshar D.S."/>
            <person name="Rothfels C.J."/>
            <person name="Schneider L."/>
            <person name="Shu S."/>
            <person name="Stevenson D.W."/>
            <person name="Thummler F."/>
            <person name="Tillich M."/>
            <person name="Villarreal Aguilar J.C."/>
            <person name="Widiez T."/>
            <person name="Wong G.K."/>
            <person name="Wymore A."/>
            <person name="Zhang Y."/>
            <person name="Zimmer A.D."/>
            <person name="Quatrano R.S."/>
            <person name="Mayer K.F.X."/>
            <person name="Goodstein D."/>
            <person name="Casacuberta J.M."/>
            <person name="Vandepoele K."/>
            <person name="Reski R."/>
            <person name="Cuming A.C."/>
            <person name="Tuskan G.A."/>
            <person name="Maumus F."/>
            <person name="Salse J."/>
            <person name="Schmutz J."/>
            <person name="Rensing S.A."/>
        </authorList>
    </citation>
    <scope>NUCLEOTIDE SEQUENCE [LARGE SCALE GENOMIC DNA]</scope>
    <source>
        <strain evidence="3 4">cv. Gransden 2004</strain>
    </source>
</reference>
<dbReference type="STRING" id="3218.A0A2K1J0F9"/>
<gene>
    <name evidence="2" type="ORF">PHYPA_022913</name>
</gene>
<reference evidence="3" key="3">
    <citation type="submission" date="2020-12" db="UniProtKB">
        <authorList>
            <consortium name="EnsemblPlants"/>
        </authorList>
    </citation>
    <scope>IDENTIFICATION</scope>
</reference>
<dbReference type="PaxDb" id="3218-PP1S19_126V6.1"/>
<evidence type="ECO:0000256" key="1">
    <source>
        <dbReference type="SAM" id="Phobius"/>
    </source>
</evidence>
<protein>
    <submittedName>
        <fullName evidence="2 3">Uncharacterized protein</fullName>
    </submittedName>
</protein>
<dbReference type="Proteomes" id="UP000006727">
    <property type="component" value="Chromosome 18"/>
</dbReference>
<sequence length="130" mass="14525">MRDPIVSDSFCRWKGALLFACACPHHNLIHLLVLGLHEIPLPVSFTCGGIGLRNFVLLYNPVGPSKGIKNDSSAFYIFSLGIMNLPAWAYLSMSWRRLYFVTSVPTLLCCALVVPTIWNSPLRYVVQDTP</sequence>
<name>A0A2K1J0F9_PHYPA</name>
<dbReference type="Gramene" id="Pp3c18_9100V3.1">
    <property type="protein sequence ID" value="Pp3c18_9100V3.1"/>
    <property type="gene ID" value="Pp3c18_9100"/>
</dbReference>
<accession>A0A2K1J0F9</accession>
<evidence type="ECO:0000313" key="4">
    <source>
        <dbReference type="Proteomes" id="UP000006727"/>
    </source>
</evidence>
<proteinExistence type="predicted"/>